<dbReference type="OrthoDB" id="5348860at2"/>
<dbReference type="Proteomes" id="UP000198427">
    <property type="component" value="Unassembled WGS sequence"/>
</dbReference>
<dbReference type="EMBL" id="FZNZ01000002">
    <property type="protein sequence ID" value="SNR63387.1"/>
    <property type="molecule type" value="Genomic_DNA"/>
</dbReference>
<dbReference type="Gene3D" id="2.40.128.640">
    <property type="match status" value="1"/>
</dbReference>
<gene>
    <name evidence="1" type="ORF">SAMN06265364_10274</name>
</gene>
<protein>
    <submittedName>
        <fullName evidence="1">NlpE N-terminal domain-containing protein</fullName>
    </submittedName>
</protein>
<name>A0A2K9H9T7_9BACT</name>
<evidence type="ECO:0000313" key="1">
    <source>
        <dbReference type="EMBL" id="SNR63387.1"/>
    </source>
</evidence>
<evidence type="ECO:0000313" key="2">
    <source>
        <dbReference type="Proteomes" id="UP000198427"/>
    </source>
</evidence>
<dbReference type="AlphaFoldDB" id="A0A2K9H9T7"/>
<organism evidence="1 2">
    <name type="scientific">Prevotella jejuni</name>
    <dbReference type="NCBI Taxonomy" id="1177574"/>
    <lineage>
        <taxon>Bacteria</taxon>
        <taxon>Pseudomonadati</taxon>
        <taxon>Bacteroidota</taxon>
        <taxon>Bacteroidia</taxon>
        <taxon>Bacteroidales</taxon>
        <taxon>Prevotellaceae</taxon>
        <taxon>Prevotella</taxon>
    </lineage>
</organism>
<accession>A0A2K9H9T7</accession>
<dbReference type="InterPro" id="IPR007298">
    <property type="entry name" value="Cu-R_lipoprotein_NlpE"/>
</dbReference>
<proteinExistence type="predicted"/>
<dbReference type="GeneID" id="94027894"/>
<sequence>MKKIMFMVAACAAMVACNNGKTTANNGGADSSAQDSTAAAGDSAVYEGLTPAADVAGIKYRVALAKDSSNGFSVSEAYMKSASEADTVYNYNGKYQVIEKDVKGKKNTYYQFELGKGNKTNFLVVNDSTLRLVNDEFEEPATNTKDMNYDLKLK</sequence>
<reference evidence="1 2" key="1">
    <citation type="submission" date="2017-06" db="EMBL/GenBank/DDBJ databases">
        <authorList>
            <person name="Varghese N."/>
            <person name="Submissions S."/>
        </authorList>
    </citation>
    <scope>NUCLEOTIDE SEQUENCE [LARGE SCALE GENOMIC DNA]</scope>
    <source>
        <strain evidence="1 2">DSM 26989</strain>
    </source>
</reference>
<comment type="caution">
    <text evidence="1">The sequence shown here is derived from an EMBL/GenBank/DDBJ whole genome shotgun (WGS) entry which is preliminary data.</text>
</comment>
<keyword evidence="2" id="KW-1185">Reference proteome</keyword>
<dbReference type="Pfam" id="PF04170">
    <property type="entry name" value="NlpE"/>
    <property type="match status" value="1"/>
</dbReference>
<dbReference type="RefSeq" id="WP_009011014.1">
    <property type="nucleotide sequence ID" value="NZ_CALLVZ010000032.1"/>
</dbReference>
<dbReference type="PROSITE" id="PS51257">
    <property type="entry name" value="PROKAR_LIPOPROTEIN"/>
    <property type="match status" value="1"/>
</dbReference>
<dbReference type="KEGG" id="pje:CRM71_00365"/>